<proteinExistence type="predicted"/>
<dbReference type="Proteomes" id="UP000828390">
    <property type="component" value="Unassembled WGS sequence"/>
</dbReference>
<name>A0A9D4S0P3_DREPO</name>
<dbReference type="AlphaFoldDB" id="A0A9D4S0P3"/>
<dbReference type="EMBL" id="JAIWYP010000001">
    <property type="protein sequence ID" value="KAH3885557.1"/>
    <property type="molecule type" value="Genomic_DNA"/>
</dbReference>
<protein>
    <submittedName>
        <fullName evidence="1">Uncharacterized protein</fullName>
    </submittedName>
</protein>
<organism evidence="1 2">
    <name type="scientific">Dreissena polymorpha</name>
    <name type="common">Zebra mussel</name>
    <name type="synonym">Mytilus polymorpha</name>
    <dbReference type="NCBI Taxonomy" id="45954"/>
    <lineage>
        <taxon>Eukaryota</taxon>
        <taxon>Metazoa</taxon>
        <taxon>Spiralia</taxon>
        <taxon>Lophotrochozoa</taxon>
        <taxon>Mollusca</taxon>
        <taxon>Bivalvia</taxon>
        <taxon>Autobranchia</taxon>
        <taxon>Heteroconchia</taxon>
        <taxon>Euheterodonta</taxon>
        <taxon>Imparidentia</taxon>
        <taxon>Neoheterodontei</taxon>
        <taxon>Myida</taxon>
        <taxon>Dreissenoidea</taxon>
        <taxon>Dreissenidae</taxon>
        <taxon>Dreissena</taxon>
    </lineage>
</organism>
<comment type="caution">
    <text evidence="1">The sequence shown here is derived from an EMBL/GenBank/DDBJ whole genome shotgun (WGS) entry which is preliminary data.</text>
</comment>
<reference evidence="1" key="2">
    <citation type="submission" date="2020-11" db="EMBL/GenBank/DDBJ databases">
        <authorList>
            <person name="McCartney M.A."/>
            <person name="Auch B."/>
            <person name="Kono T."/>
            <person name="Mallez S."/>
            <person name="Becker A."/>
            <person name="Gohl D.M."/>
            <person name="Silverstein K.A.T."/>
            <person name="Koren S."/>
            <person name="Bechman K.B."/>
            <person name="Herman A."/>
            <person name="Abrahante J.E."/>
            <person name="Garbe J."/>
        </authorList>
    </citation>
    <scope>NUCLEOTIDE SEQUENCE</scope>
    <source>
        <strain evidence="1">Duluth1</strain>
        <tissue evidence="1">Whole animal</tissue>
    </source>
</reference>
<evidence type="ECO:0000313" key="1">
    <source>
        <dbReference type="EMBL" id="KAH3885557.1"/>
    </source>
</evidence>
<keyword evidence="2" id="KW-1185">Reference proteome</keyword>
<reference evidence="1" key="1">
    <citation type="journal article" date="2019" name="bioRxiv">
        <title>The Genome of the Zebra Mussel, Dreissena polymorpha: A Resource for Invasive Species Research.</title>
        <authorList>
            <person name="McCartney M.A."/>
            <person name="Auch B."/>
            <person name="Kono T."/>
            <person name="Mallez S."/>
            <person name="Zhang Y."/>
            <person name="Obille A."/>
            <person name="Becker A."/>
            <person name="Abrahante J.E."/>
            <person name="Garbe J."/>
            <person name="Badalamenti J.P."/>
            <person name="Herman A."/>
            <person name="Mangelson H."/>
            <person name="Liachko I."/>
            <person name="Sullivan S."/>
            <person name="Sone E.D."/>
            <person name="Koren S."/>
            <person name="Silverstein K.A.T."/>
            <person name="Beckman K.B."/>
            <person name="Gohl D.M."/>
        </authorList>
    </citation>
    <scope>NUCLEOTIDE SEQUENCE</scope>
    <source>
        <strain evidence="1">Duluth1</strain>
        <tissue evidence="1">Whole animal</tissue>
    </source>
</reference>
<sequence>MTLRTKQLLIHSETSPVSSKRTWCSPGDSVRKFRLNVFKQLTAIITMLHRAHMAIGKTSRSANFVFHAASLGMCKQNISLVLKVRTTRATRRLVQSQDIRLRIQNLENSRNYQRESGITFAKNLHVEYHHQQGRPKTYVFC</sequence>
<gene>
    <name evidence="1" type="ORF">DPMN_009552</name>
</gene>
<evidence type="ECO:0000313" key="2">
    <source>
        <dbReference type="Proteomes" id="UP000828390"/>
    </source>
</evidence>
<accession>A0A9D4S0P3</accession>